<dbReference type="SUPFAM" id="SSF54427">
    <property type="entry name" value="NTF2-like"/>
    <property type="match status" value="1"/>
</dbReference>
<keyword evidence="3" id="KW-1185">Reference proteome</keyword>
<dbReference type="Gene3D" id="3.10.450.50">
    <property type="match status" value="1"/>
</dbReference>
<gene>
    <name evidence="2" type="ORF">ACFOSU_08075</name>
</gene>
<dbReference type="Proteomes" id="UP001595462">
    <property type="component" value="Unassembled WGS sequence"/>
</dbReference>
<feature type="domain" description="SnoaL-like" evidence="1">
    <location>
        <begin position="5"/>
        <end position="112"/>
    </location>
</feature>
<name>A0ABV7EQ77_9GAMM</name>
<proteinExistence type="predicted"/>
<dbReference type="EMBL" id="JBHRSS010000003">
    <property type="protein sequence ID" value="MFC3103847.1"/>
    <property type="molecule type" value="Genomic_DNA"/>
</dbReference>
<dbReference type="RefSeq" id="WP_380688269.1">
    <property type="nucleotide sequence ID" value="NZ_JBHRSS010000003.1"/>
</dbReference>
<organism evidence="2 3">
    <name type="scientific">Salinisphaera aquimarina</name>
    <dbReference type="NCBI Taxonomy" id="2094031"/>
    <lineage>
        <taxon>Bacteria</taxon>
        <taxon>Pseudomonadati</taxon>
        <taxon>Pseudomonadota</taxon>
        <taxon>Gammaproteobacteria</taxon>
        <taxon>Salinisphaerales</taxon>
        <taxon>Salinisphaeraceae</taxon>
        <taxon>Salinisphaera</taxon>
    </lineage>
</organism>
<sequence length="128" mass="14234">MKNPVQAFFACLADGDAEGALAQVHEQAVFEAQGPERVPIYGVFEGHTGVRRFLATLGELFDTEALDIHQWAEAGDTVFAHGRMQHQVRRTDRTFACEWALVCRLANGRIISYKMFEDTAALVAAYTD</sequence>
<evidence type="ECO:0000259" key="1">
    <source>
        <dbReference type="Pfam" id="PF12680"/>
    </source>
</evidence>
<dbReference type="Pfam" id="PF12680">
    <property type="entry name" value="SnoaL_2"/>
    <property type="match status" value="1"/>
</dbReference>
<evidence type="ECO:0000313" key="2">
    <source>
        <dbReference type="EMBL" id="MFC3103847.1"/>
    </source>
</evidence>
<evidence type="ECO:0000313" key="3">
    <source>
        <dbReference type="Proteomes" id="UP001595462"/>
    </source>
</evidence>
<protein>
    <submittedName>
        <fullName evidence="2">Nuclear transport factor 2 family protein</fullName>
    </submittedName>
</protein>
<comment type="caution">
    <text evidence="2">The sequence shown here is derived from an EMBL/GenBank/DDBJ whole genome shotgun (WGS) entry which is preliminary data.</text>
</comment>
<reference evidence="3" key="1">
    <citation type="journal article" date="2019" name="Int. J. Syst. Evol. Microbiol.">
        <title>The Global Catalogue of Microorganisms (GCM) 10K type strain sequencing project: providing services to taxonomists for standard genome sequencing and annotation.</title>
        <authorList>
            <consortium name="The Broad Institute Genomics Platform"/>
            <consortium name="The Broad Institute Genome Sequencing Center for Infectious Disease"/>
            <person name="Wu L."/>
            <person name="Ma J."/>
        </authorList>
    </citation>
    <scope>NUCLEOTIDE SEQUENCE [LARGE SCALE GENOMIC DNA]</scope>
    <source>
        <strain evidence="3">KCTC 52640</strain>
    </source>
</reference>
<accession>A0ABV7EQ77</accession>
<dbReference type="InterPro" id="IPR037401">
    <property type="entry name" value="SnoaL-like"/>
</dbReference>
<dbReference type="InterPro" id="IPR032710">
    <property type="entry name" value="NTF2-like_dom_sf"/>
</dbReference>